<comment type="caution">
    <text evidence="1">The sequence shown here is derived from an EMBL/GenBank/DDBJ whole genome shotgun (WGS) entry which is preliminary data.</text>
</comment>
<dbReference type="AlphaFoldDB" id="A0A2A9DKY7"/>
<keyword evidence="2" id="KW-1185">Reference proteome</keyword>
<dbReference type="EMBL" id="PDJF01000001">
    <property type="protein sequence ID" value="PFG27407.1"/>
    <property type="molecule type" value="Genomic_DNA"/>
</dbReference>
<dbReference type="OrthoDB" id="3267958at2"/>
<name>A0A2A9DKY7_9CORY</name>
<dbReference type="STRING" id="1724.GCA_001044175_00755"/>
<gene>
    <name evidence="1" type="ORF">ATK06_0463</name>
</gene>
<proteinExistence type="predicted"/>
<dbReference type="RefSeq" id="WP_053072575.1">
    <property type="nucleotide sequence ID" value="NZ_LS483464.1"/>
</dbReference>
<organism evidence="1 2">
    <name type="scientific">Corynebacterium renale</name>
    <dbReference type="NCBI Taxonomy" id="1724"/>
    <lineage>
        <taxon>Bacteria</taxon>
        <taxon>Bacillati</taxon>
        <taxon>Actinomycetota</taxon>
        <taxon>Actinomycetes</taxon>
        <taxon>Mycobacteriales</taxon>
        <taxon>Corynebacteriaceae</taxon>
        <taxon>Corynebacterium</taxon>
    </lineage>
</organism>
<reference evidence="1 2" key="1">
    <citation type="submission" date="2017-10" db="EMBL/GenBank/DDBJ databases">
        <title>Sequencing the genomes of 1000 actinobacteria strains.</title>
        <authorList>
            <person name="Klenk H.-P."/>
        </authorList>
    </citation>
    <scope>NUCLEOTIDE SEQUENCE [LARGE SCALE GENOMIC DNA]</scope>
    <source>
        <strain evidence="1 2">DSM 20688</strain>
    </source>
</reference>
<evidence type="ECO:0000313" key="1">
    <source>
        <dbReference type="EMBL" id="PFG27407.1"/>
    </source>
</evidence>
<protein>
    <submittedName>
        <fullName evidence="1">Uncharacterized protein</fullName>
    </submittedName>
</protein>
<evidence type="ECO:0000313" key="2">
    <source>
        <dbReference type="Proteomes" id="UP000221653"/>
    </source>
</evidence>
<dbReference type="Proteomes" id="UP000221653">
    <property type="component" value="Unassembled WGS sequence"/>
</dbReference>
<accession>A0A2A9DKY7</accession>
<sequence>MPTTVNQWERLPYSARQAAKRRIAVMRRVEKAILAMWPQTMVPAYIWFNTYADVYTDLVEEAQAELVDIAAETVDIQLAEQGYTGPTGLTANPEAFIGATGTGQAVMGLAYAQALRVTHAQDNPETTYYQKHQIWNYAGAMLFQATQTALADTSRTAKMVQATARPGTAMIRVVRPPCCARCAILAGKVGINVGFDRHPNCDCDAVPFADYNNRHTDPELKNYMFDTGEYFASLTEQQQNKIFTRAGAQAIRDGADPAQVVNARRGMRKASDKFGSRPVFTDEGTTVRGWASRYLRQSYNQKMVKRGGRYMQTQRPRLMPEEIYRITGGDPDWSLSMLHANGYLLDASPQLDGKRSWFPRDEQVAAARDRTTAKMIARYEKKMGAERDRRDLSADSRQHPSYSELVVTTEKQFKNRKRRALNAARMVHGKQVPVPDIKISLMDPRNFTAAENRNLRGRSRVDQGWIVINGAKQGQELTILHEVGHHIERFVLPDSKSLERFARVASGTVTVRELRKCKERALSAKELGHYDYLLGNREIFARAYAQWVTIESGNRRLGILLNRHRRSEYSDSLEQWPDDDFTVLHEALNQLFKGSR</sequence>